<keyword evidence="4" id="KW-1199">Hemostasis impairing toxin</keyword>
<keyword evidence="8" id="KW-0645">Protease</keyword>
<dbReference type="Gene3D" id="2.40.10.10">
    <property type="entry name" value="Trypsin-like serine proteases"/>
    <property type="match status" value="1"/>
</dbReference>
<dbReference type="PRINTS" id="PR00722">
    <property type="entry name" value="CHYMOTRYPSIN"/>
</dbReference>
<dbReference type="GO" id="GO:0004252">
    <property type="term" value="F:serine-type endopeptidase activity"/>
    <property type="evidence" value="ECO:0007669"/>
    <property type="project" value="InterPro"/>
</dbReference>
<reference evidence="11" key="1">
    <citation type="submission" date="2019-01" db="EMBL/GenBank/DDBJ databases">
        <authorList>
            <person name="Zhang X."/>
        </authorList>
    </citation>
    <scope>NUCLEOTIDE SEQUENCE</scope>
    <source>
        <tissue evidence="11">Midgut</tissue>
    </source>
</reference>
<keyword evidence="2" id="KW-0800">Toxin</keyword>
<dbReference type="Pfam" id="PF00089">
    <property type="entry name" value="Trypsin"/>
    <property type="match status" value="1"/>
</dbReference>
<dbReference type="InterPro" id="IPR018114">
    <property type="entry name" value="TRYPSIN_HIS"/>
</dbReference>
<comment type="similarity">
    <text evidence="5">Belongs to the peptidase S1 family. CLIP subfamily.</text>
</comment>
<evidence type="ECO:0000256" key="6">
    <source>
        <dbReference type="ARBA" id="ARBA00055534"/>
    </source>
</evidence>
<dbReference type="InterPro" id="IPR009003">
    <property type="entry name" value="Peptidase_S1_PA"/>
</dbReference>
<evidence type="ECO:0000256" key="2">
    <source>
        <dbReference type="ARBA" id="ARBA00022656"/>
    </source>
</evidence>
<evidence type="ECO:0000259" key="10">
    <source>
        <dbReference type="PROSITE" id="PS50240"/>
    </source>
</evidence>
<organism evidence="11">
    <name type="scientific">Pieris rapae</name>
    <name type="common">Small white butterfly</name>
    <name type="synonym">Artogeia rapae</name>
    <dbReference type="NCBI Taxonomy" id="64459"/>
    <lineage>
        <taxon>Eukaryota</taxon>
        <taxon>Metazoa</taxon>
        <taxon>Ecdysozoa</taxon>
        <taxon>Arthropoda</taxon>
        <taxon>Hexapoda</taxon>
        <taxon>Insecta</taxon>
        <taxon>Pterygota</taxon>
        <taxon>Neoptera</taxon>
        <taxon>Endopterygota</taxon>
        <taxon>Lepidoptera</taxon>
        <taxon>Glossata</taxon>
        <taxon>Ditrysia</taxon>
        <taxon>Papilionoidea</taxon>
        <taxon>Pieridae</taxon>
        <taxon>Pierinae</taxon>
        <taxon>Pieris</taxon>
    </lineage>
</organism>
<evidence type="ECO:0000256" key="7">
    <source>
        <dbReference type="ARBA" id="ARBA00084094"/>
    </source>
</evidence>
<dbReference type="GO" id="GO:0006508">
    <property type="term" value="P:proteolysis"/>
    <property type="evidence" value="ECO:0007669"/>
    <property type="project" value="UniProtKB-KW"/>
</dbReference>
<evidence type="ECO:0000313" key="11">
    <source>
        <dbReference type="EMBL" id="QEE84107.1"/>
    </source>
</evidence>
<dbReference type="SUPFAM" id="SSF50494">
    <property type="entry name" value="Trypsin-like serine proteases"/>
    <property type="match status" value="1"/>
</dbReference>
<comment type="function">
    <text evidence="6">Fibrinolytic activity; shows preferential cleavage of Arg-Gly bonds in all three fibrinogen chains. Contact with the caterpillars causes severe bleeding, due the anticoagulant effect of the protein.</text>
</comment>
<dbReference type="InterPro" id="IPR033116">
    <property type="entry name" value="TRYPSIN_SER"/>
</dbReference>
<name>A0A5B9GEP5_PIERA</name>
<proteinExistence type="evidence at transcript level"/>
<evidence type="ECO:0000256" key="5">
    <source>
        <dbReference type="ARBA" id="ARBA00024195"/>
    </source>
</evidence>
<dbReference type="PROSITE" id="PS50240">
    <property type="entry name" value="TRYPSIN_DOM"/>
    <property type="match status" value="1"/>
</dbReference>
<dbReference type="InterPro" id="IPR043504">
    <property type="entry name" value="Peptidase_S1_PA_chymotrypsin"/>
</dbReference>
<dbReference type="PROSITE" id="PS00134">
    <property type="entry name" value="TRYPSIN_HIS"/>
    <property type="match status" value="1"/>
</dbReference>
<keyword evidence="9" id="KW-0732">Signal</keyword>
<dbReference type="SMART" id="SM00020">
    <property type="entry name" value="Tryp_SPc"/>
    <property type="match status" value="1"/>
</dbReference>
<dbReference type="CDD" id="cd00190">
    <property type="entry name" value="Tryp_SPc"/>
    <property type="match status" value="1"/>
</dbReference>
<dbReference type="GO" id="GO:0005576">
    <property type="term" value="C:extracellular region"/>
    <property type="evidence" value="ECO:0007669"/>
    <property type="project" value="UniProtKB-SubCell"/>
</dbReference>
<dbReference type="EMBL" id="MK468729">
    <property type="protein sequence ID" value="QEE84107.1"/>
    <property type="molecule type" value="mRNA"/>
</dbReference>
<keyword evidence="3" id="KW-1015">Disulfide bond</keyword>
<evidence type="ECO:0000256" key="1">
    <source>
        <dbReference type="ARBA" id="ARBA00004239"/>
    </source>
</evidence>
<protein>
    <submittedName>
        <fullName evidence="11">Putative chymotrypsin</fullName>
    </submittedName>
</protein>
<evidence type="ECO:0000256" key="8">
    <source>
        <dbReference type="RuleBase" id="RU363034"/>
    </source>
</evidence>
<feature type="chain" id="PRO_5023056239" evidence="9">
    <location>
        <begin position="19"/>
        <end position="286"/>
    </location>
</feature>
<feature type="domain" description="Peptidase S1" evidence="10">
    <location>
        <begin position="35"/>
        <end position="279"/>
    </location>
</feature>
<dbReference type="PANTHER" id="PTHR24256">
    <property type="entry name" value="TRYPTASE-RELATED"/>
    <property type="match status" value="1"/>
</dbReference>
<dbReference type="AlphaFoldDB" id="A0A5B9GEP5"/>
<evidence type="ECO:0000256" key="3">
    <source>
        <dbReference type="ARBA" id="ARBA00023157"/>
    </source>
</evidence>
<keyword evidence="8" id="KW-0378">Hydrolase</keyword>
<evidence type="ECO:0000256" key="4">
    <source>
        <dbReference type="ARBA" id="ARBA00023240"/>
    </source>
</evidence>
<feature type="signal peptide" evidence="9">
    <location>
        <begin position="1"/>
        <end position="18"/>
    </location>
</feature>
<dbReference type="InterPro" id="IPR001254">
    <property type="entry name" value="Trypsin_dom"/>
</dbReference>
<evidence type="ECO:0000256" key="9">
    <source>
        <dbReference type="SAM" id="SignalP"/>
    </source>
</evidence>
<sequence precursor="true">MYIKIAIVTFCLILKIEGGATVQRYNVKDFLSSRIVGGIEAPPTHVKHMVALVFGERFKWLTCGGSIITQRHVLTAAHCVEPYIDPRSPTGLNPSLRGSVGSKYWVSTKHMIEFQGFVNHPNWNSFTIKNDIGILITNKKIQYNDVIQPVALNLKFIDRSVTTFVTGWGDLEVFGQTPDRLQMLITSTITSRQCVASVKNYTSGTGVAAPPYDPKTEICTLLSKGHGMCHGDSGSALMTYYGLRYQIGIVSWGFPCARGAPDFFTRVSAFADFIYDVVRPFSLRIQ</sequence>
<dbReference type="InterPro" id="IPR051487">
    <property type="entry name" value="Ser/Thr_Proteases_Immune/Dev"/>
</dbReference>
<dbReference type="InterPro" id="IPR001314">
    <property type="entry name" value="Peptidase_S1A"/>
</dbReference>
<keyword evidence="7" id="KW-1205">Fibrinolytic toxin</keyword>
<dbReference type="GO" id="GO:0090729">
    <property type="term" value="F:toxin activity"/>
    <property type="evidence" value="ECO:0007669"/>
    <property type="project" value="UniProtKB-KW"/>
</dbReference>
<dbReference type="FunFam" id="2.40.10.10:FF:000068">
    <property type="entry name" value="transmembrane protease serine 2"/>
    <property type="match status" value="1"/>
</dbReference>
<accession>A0A5B9GEP5</accession>
<dbReference type="PROSITE" id="PS00135">
    <property type="entry name" value="TRYPSIN_SER"/>
    <property type="match status" value="1"/>
</dbReference>
<comment type="subcellular location">
    <subcellularLocation>
        <location evidence="1">Secreted</location>
        <location evidence="1">Extracellular space</location>
    </subcellularLocation>
</comment>
<keyword evidence="8" id="KW-0720">Serine protease</keyword>